<dbReference type="EMBL" id="QGNZ01000001">
    <property type="protein sequence ID" value="PWS28505.1"/>
    <property type="molecule type" value="Genomic_DNA"/>
</dbReference>
<name>A0A317EQ59_9SPHI</name>
<comment type="caution">
    <text evidence="1">The sequence shown here is derived from an EMBL/GenBank/DDBJ whole genome shotgun (WGS) entry which is preliminary data.</text>
</comment>
<sequence length="99" mass="10756">MCYQVKYLSAYCPNADASLVSFTTKNKDATPITDSNGDVIDYQAAILNVPAEFKVPGKVFYVKYHFNGGEEETIPCPAITLPVKVLSADGASEQDCRSN</sequence>
<accession>A0A317EQ59</accession>
<dbReference type="AlphaFoldDB" id="A0A317EQ59"/>
<dbReference type="OrthoDB" id="770521at2"/>
<proteinExistence type="predicted"/>
<dbReference type="Proteomes" id="UP000245379">
    <property type="component" value="Unassembled WGS sequence"/>
</dbReference>
<reference evidence="1 2" key="1">
    <citation type="submission" date="2018-05" db="EMBL/GenBank/DDBJ databases">
        <title>Pedobacter paludis sp. nov., isolated from wetland soil.</title>
        <authorList>
            <person name="Zhang Y."/>
            <person name="Wang G."/>
        </authorList>
    </citation>
    <scope>NUCLEOTIDE SEQUENCE [LARGE SCALE GENOMIC DNA]</scope>
    <source>
        <strain evidence="1 2">KCTC22721</strain>
    </source>
</reference>
<gene>
    <name evidence="1" type="ORF">DHW03_01205</name>
</gene>
<protein>
    <submittedName>
        <fullName evidence="1">Uncharacterized protein</fullName>
    </submittedName>
</protein>
<evidence type="ECO:0000313" key="1">
    <source>
        <dbReference type="EMBL" id="PWS28505.1"/>
    </source>
</evidence>
<organism evidence="1 2">
    <name type="scientific">Pedobacter yonginense</name>
    <dbReference type="NCBI Taxonomy" id="651869"/>
    <lineage>
        <taxon>Bacteria</taxon>
        <taxon>Pseudomonadati</taxon>
        <taxon>Bacteroidota</taxon>
        <taxon>Sphingobacteriia</taxon>
        <taxon>Sphingobacteriales</taxon>
        <taxon>Sphingobacteriaceae</taxon>
        <taxon>Pedobacter</taxon>
    </lineage>
</organism>
<evidence type="ECO:0000313" key="2">
    <source>
        <dbReference type="Proteomes" id="UP000245379"/>
    </source>
</evidence>
<keyword evidence="2" id="KW-1185">Reference proteome</keyword>